<dbReference type="Gene3D" id="1.10.940.10">
    <property type="entry name" value="NusB-like"/>
    <property type="match status" value="1"/>
</dbReference>
<dbReference type="Gene3D" id="1.10.287.730">
    <property type="entry name" value="Helix hairpin bin"/>
    <property type="match status" value="1"/>
</dbReference>
<sequence>MSRSAQVRAQAARIVAQVVTNGRSLDALLADARGGSPQERGLLRSLCYDSIRWYIRLDALLTRLLTRPGQVLEPEVRALAIVGLCQLLYSDVPPHAAVDETVNAARVLKQPRASGLINAVLRRCQRDGAKLASAVDRDPAVRAAHPQWMTAALNADWPQRAASMLDANNQRPPFWLRVNRRRCSGSDYREKLQAAGLEVIDSWFDEHTLLLSRAVDVHELPGFDSGLVSVQDAAAQLAAHLLGPAEGDRVLDACAAPGGKTCHLLELQPRIAELIAVDVSKERLVRVHENLQRLGLSATVVEGDASTPERWWDRRAFDRILLDVPCSATGVIRRHPDIKLLRRPEDIPALAQRQRELLHQAWGLLKPGGRLLYASCSVFRMETTAVVAEFLTAMQSARDVTADRMKEVGLSQDDALTPGHAIATGTAGMDGFYYACLEKLEG</sequence>
<dbReference type="Pfam" id="PF01029">
    <property type="entry name" value="NusB"/>
    <property type="match status" value="1"/>
</dbReference>
<dbReference type="InterPro" id="IPR006027">
    <property type="entry name" value="NusB_RsmB_TIM44"/>
</dbReference>
<keyword evidence="6" id="KW-0698">rRNA processing</keyword>
<evidence type="ECO:0000313" key="16">
    <source>
        <dbReference type="EMBL" id="MBB6093373.1"/>
    </source>
</evidence>
<evidence type="ECO:0000256" key="7">
    <source>
        <dbReference type="ARBA" id="ARBA00022603"/>
    </source>
</evidence>
<evidence type="ECO:0000256" key="12">
    <source>
        <dbReference type="ARBA" id="ARBA00031088"/>
    </source>
</evidence>
<evidence type="ECO:0000256" key="11">
    <source>
        <dbReference type="ARBA" id="ARBA00030399"/>
    </source>
</evidence>
<dbReference type="Gene3D" id="3.40.50.150">
    <property type="entry name" value="Vaccinia Virus protein VP39"/>
    <property type="match status" value="1"/>
</dbReference>
<feature type="binding site" evidence="14">
    <location>
        <position position="278"/>
    </location>
    <ligand>
        <name>S-adenosyl-L-methionine</name>
        <dbReference type="ChEBI" id="CHEBI:59789"/>
    </ligand>
</feature>
<proteinExistence type="inferred from homology"/>
<evidence type="ECO:0000256" key="5">
    <source>
        <dbReference type="ARBA" id="ARBA00022490"/>
    </source>
</evidence>
<accession>A0A841HKV5</accession>
<protein>
    <recommendedName>
        <fullName evidence="4">16S rRNA (cytosine(967)-C(5))-methyltransferase</fullName>
        <ecNumber evidence="4">2.1.1.176</ecNumber>
    </recommendedName>
    <alternativeName>
        <fullName evidence="11">16S rRNA m5C967 methyltransferase</fullName>
    </alternativeName>
    <alternativeName>
        <fullName evidence="12">rRNA (cytosine-C(5)-)-methyltransferase RsmB</fullName>
    </alternativeName>
</protein>
<evidence type="ECO:0000256" key="4">
    <source>
        <dbReference type="ARBA" id="ARBA00012140"/>
    </source>
</evidence>
<evidence type="ECO:0000256" key="8">
    <source>
        <dbReference type="ARBA" id="ARBA00022679"/>
    </source>
</evidence>
<dbReference type="NCBIfam" id="NF008149">
    <property type="entry name" value="PRK10901.1"/>
    <property type="match status" value="1"/>
</dbReference>
<dbReference type="Pfam" id="PF01189">
    <property type="entry name" value="Methyltr_RsmB-F"/>
    <property type="match status" value="1"/>
</dbReference>
<comment type="similarity">
    <text evidence="3 14">Belongs to the class I-like SAM-binding methyltransferase superfamily. RsmB/NOP family.</text>
</comment>
<feature type="binding site" evidence="14">
    <location>
        <position position="304"/>
    </location>
    <ligand>
        <name>S-adenosyl-L-methionine</name>
        <dbReference type="ChEBI" id="CHEBI:59789"/>
    </ligand>
</feature>
<dbReference type="InterPro" id="IPR023267">
    <property type="entry name" value="RCMT"/>
</dbReference>
<dbReference type="RefSeq" id="WP_184331639.1">
    <property type="nucleotide sequence ID" value="NZ_JACHHZ010000002.1"/>
</dbReference>
<evidence type="ECO:0000256" key="2">
    <source>
        <dbReference type="ARBA" id="ARBA00004496"/>
    </source>
</evidence>
<dbReference type="InterPro" id="IPR029063">
    <property type="entry name" value="SAM-dependent_MTases_sf"/>
</dbReference>
<evidence type="ECO:0000256" key="9">
    <source>
        <dbReference type="ARBA" id="ARBA00022691"/>
    </source>
</evidence>
<dbReference type="InterPro" id="IPR054728">
    <property type="entry name" value="RsmB-like_ferredoxin"/>
</dbReference>
<gene>
    <name evidence="16" type="ORF">HNQ60_002251</name>
</gene>
<dbReference type="EMBL" id="JACHHZ010000002">
    <property type="protein sequence ID" value="MBB6093373.1"/>
    <property type="molecule type" value="Genomic_DNA"/>
</dbReference>
<reference evidence="16 17" key="1">
    <citation type="submission" date="2020-08" db="EMBL/GenBank/DDBJ databases">
        <title>Genomic Encyclopedia of Type Strains, Phase IV (KMG-IV): sequencing the most valuable type-strain genomes for metagenomic binning, comparative biology and taxonomic classification.</title>
        <authorList>
            <person name="Goeker M."/>
        </authorList>
    </citation>
    <scope>NUCLEOTIDE SEQUENCE [LARGE SCALE GENOMIC DNA]</scope>
    <source>
        <strain evidence="16 17">DSM 26723</strain>
    </source>
</reference>
<dbReference type="SUPFAM" id="SSF48013">
    <property type="entry name" value="NusB-like"/>
    <property type="match status" value="1"/>
</dbReference>
<dbReference type="AlphaFoldDB" id="A0A841HKV5"/>
<dbReference type="PANTHER" id="PTHR22807:SF61">
    <property type="entry name" value="NOL1_NOP2_SUN FAMILY PROTEIN _ ANTITERMINATION NUSB DOMAIN-CONTAINING PROTEIN"/>
    <property type="match status" value="1"/>
</dbReference>
<keyword evidence="7 14" id="KW-0489">Methyltransferase</keyword>
<evidence type="ECO:0000256" key="14">
    <source>
        <dbReference type="PROSITE-ProRule" id="PRU01023"/>
    </source>
</evidence>
<dbReference type="PROSITE" id="PS01153">
    <property type="entry name" value="NOL1_NOP2_SUN"/>
    <property type="match status" value="1"/>
</dbReference>
<dbReference type="EC" id="2.1.1.176" evidence="4"/>
<comment type="subcellular location">
    <subcellularLocation>
        <location evidence="2">Cytoplasm</location>
    </subcellularLocation>
</comment>
<keyword evidence="9 14" id="KW-0949">S-adenosyl-L-methionine</keyword>
<comment type="caution">
    <text evidence="16">The sequence shown here is derived from an EMBL/GenBank/DDBJ whole genome shotgun (WGS) entry which is preliminary data.</text>
</comment>
<keyword evidence="8 14" id="KW-0808">Transferase</keyword>
<evidence type="ECO:0000313" key="17">
    <source>
        <dbReference type="Proteomes" id="UP000588068"/>
    </source>
</evidence>
<keyword evidence="5" id="KW-0963">Cytoplasm</keyword>
<dbReference type="InterPro" id="IPR049560">
    <property type="entry name" value="MeTrfase_RsmB-F_NOP2_cat"/>
</dbReference>
<dbReference type="PROSITE" id="PS51686">
    <property type="entry name" value="SAM_MT_RSMB_NOP"/>
    <property type="match status" value="1"/>
</dbReference>
<evidence type="ECO:0000256" key="13">
    <source>
        <dbReference type="ARBA" id="ARBA00047283"/>
    </source>
</evidence>
<dbReference type="GO" id="GO:0005829">
    <property type="term" value="C:cytosol"/>
    <property type="evidence" value="ECO:0007669"/>
    <property type="project" value="TreeGrafter"/>
</dbReference>
<dbReference type="PRINTS" id="PR02008">
    <property type="entry name" value="RCMTFAMILY"/>
</dbReference>
<dbReference type="InterPro" id="IPR001678">
    <property type="entry name" value="MeTrfase_RsmB-F_NOP2_dom"/>
</dbReference>
<feature type="binding site" evidence="14">
    <location>
        <position position="323"/>
    </location>
    <ligand>
        <name>S-adenosyl-L-methionine</name>
        <dbReference type="ChEBI" id="CHEBI:59789"/>
    </ligand>
</feature>
<comment type="catalytic activity">
    <reaction evidence="13">
        <text>cytidine(967) in 16S rRNA + S-adenosyl-L-methionine = 5-methylcytidine(967) in 16S rRNA + S-adenosyl-L-homocysteine + H(+)</text>
        <dbReference type="Rhea" id="RHEA:42748"/>
        <dbReference type="Rhea" id="RHEA-COMP:10219"/>
        <dbReference type="Rhea" id="RHEA-COMP:10220"/>
        <dbReference type="ChEBI" id="CHEBI:15378"/>
        <dbReference type="ChEBI" id="CHEBI:57856"/>
        <dbReference type="ChEBI" id="CHEBI:59789"/>
        <dbReference type="ChEBI" id="CHEBI:74483"/>
        <dbReference type="ChEBI" id="CHEBI:82748"/>
        <dbReference type="EC" id="2.1.1.176"/>
    </reaction>
</comment>
<dbReference type="GO" id="GO:0003723">
    <property type="term" value="F:RNA binding"/>
    <property type="evidence" value="ECO:0007669"/>
    <property type="project" value="UniProtKB-UniRule"/>
</dbReference>
<dbReference type="NCBIfam" id="TIGR00563">
    <property type="entry name" value="rsmB"/>
    <property type="match status" value="1"/>
</dbReference>
<dbReference type="CDD" id="cd02440">
    <property type="entry name" value="AdoMet_MTases"/>
    <property type="match status" value="1"/>
</dbReference>
<evidence type="ECO:0000256" key="10">
    <source>
        <dbReference type="ARBA" id="ARBA00022884"/>
    </source>
</evidence>
<evidence type="ECO:0000256" key="3">
    <source>
        <dbReference type="ARBA" id="ARBA00007494"/>
    </source>
</evidence>
<keyword evidence="10 14" id="KW-0694">RNA-binding</keyword>
<dbReference type="GO" id="GO:0070475">
    <property type="term" value="P:rRNA base methylation"/>
    <property type="evidence" value="ECO:0007669"/>
    <property type="project" value="TreeGrafter"/>
</dbReference>
<dbReference type="InterPro" id="IPR018314">
    <property type="entry name" value="RsmB/NOL1/NOP2-like_CS"/>
</dbReference>
<feature type="active site" description="Nucleophile" evidence="14">
    <location>
        <position position="376"/>
    </location>
</feature>
<dbReference type="SUPFAM" id="SSF53335">
    <property type="entry name" value="S-adenosyl-L-methionine-dependent methyltransferases"/>
    <property type="match status" value="1"/>
</dbReference>
<evidence type="ECO:0000259" key="15">
    <source>
        <dbReference type="PROSITE" id="PS51686"/>
    </source>
</evidence>
<dbReference type="Gene3D" id="3.30.70.1170">
    <property type="entry name" value="Sun protein, domain 3"/>
    <property type="match status" value="1"/>
</dbReference>
<name>A0A841HKV5_9GAMM</name>
<evidence type="ECO:0000256" key="1">
    <source>
        <dbReference type="ARBA" id="ARBA00002724"/>
    </source>
</evidence>
<dbReference type="Pfam" id="PF22458">
    <property type="entry name" value="RsmF-B_ferredox"/>
    <property type="match status" value="1"/>
</dbReference>
<dbReference type="GO" id="GO:0006355">
    <property type="term" value="P:regulation of DNA-templated transcription"/>
    <property type="evidence" value="ECO:0007669"/>
    <property type="project" value="InterPro"/>
</dbReference>
<feature type="domain" description="SAM-dependent MTase RsmB/NOP-type" evidence="15">
    <location>
        <begin position="164"/>
        <end position="440"/>
    </location>
</feature>
<dbReference type="InterPro" id="IPR035926">
    <property type="entry name" value="NusB-like_sf"/>
</dbReference>
<organism evidence="16 17">
    <name type="scientific">Povalibacter uvarum</name>
    <dbReference type="NCBI Taxonomy" id="732238"/>
    <lineage>
        <taxon>Bacteria</taxon>
        <taxon>Pseudomonadati</taxon>
        <taxon>Pseudomonadota</taxon>
        <taxon>Gammaproteobacteria</taxon>
        <taxon>Steroidobacterales</taxon>
        <taxon>Steroidobacteraceae</taxon>
        <taxon>Povalibacter</taxon>
    </lineage>
</organism>
<feature type="binding site" evidence="14">
    <location>
        <begin position="254"/>
        <end position="260"/>
    </location>
    <ligand>
        <name>S-adenosyl-L-methionine</name>
        <dbReference type="ChEBI" id="CHEBI:59789"/>
    </ligand>
</feature>
<dbReference type="InterPro" id="IPR004573">
    <property type="entry name" value="rRNA_ssu_MeTfrase_B"/>
</dbReference>
<dbReference type="Proteomes" id="UP000588068">
    <property type="component" value="Unassembled WGS sequence"/>
</dbReference>
<dbReference type="PANTHER" id="PTHR22807">
    <property type="entry name" value="NOP2 YEAST -RELATED NOL1/NOP2/FMU SUN DOMAIN-CONTAINING"/>
    <property type="match status" value="1"/>
</dbReference>
<evidence type="ECO:0000256" key="6">
    <source>
        <dbReference type="ARBA" id="ARBA00022552"/>
    </source>
</evidence>
<dbReference type="FunFam" id="3.40.50.150:FF:000022">
    <property type="entry name" value="Ribosomal RNA small subunit methyltransferase B"/>
    <property type="match status" value="1"/>
</dbReference>
<dbReference type="GO" id="GO:0009383">
    <property type="term" value="F:rRNA (cytosine-C5-)-methyltransferase activity"/>
    <property type="evidence" value="ECO:0007669"/>
    <property type="project" value="TreeGrafter"/>
</dbReference>
<comment type="function">
    <text evidence="1">Specifically methylates the cytosine at position 967 (m5C967) of 16S rRNA.</text>
</comment>
<keyword evidence="17" id="KW-1185">Reference proteome</keyword>